<keyword evidence="3" id="KW-1185">Reference proteome</keyword>
<accession>A0ABR2ZJ36</accession>
<sequence>MQFSLLTTLAILATAATTVLGETHTITMINRCNRGIPTLIREGGVVVSTGDPYTANEAIATTIAYLQTDQCGFNGEGCMTTEITLKNPDPNAPGSGSSVNLSLIPPLAFNVPISFRYTGPCSDGNACLDPNCPSDNAFRVPEDTHSQRACQNNDTDHSTLGYIGGSVLSALLDLRKEESDHNLEFRAIVRDATKAKQLKDEFGVETVVGSQSDEELTSREAEKADVLLGIGPGNEVGATESLLNGLKKRFEATGEAPLLIHTSGTGLLASSQAPDSDTIWDDGNIEQMRNLPSDNLPSSRATELLCIDADRQGYVKSYIIAPSLVYGAPSTPRNILGSAGISNPRAPFYQYLVQASTTKGSGISLGTRETVWPNVHLDDLTDLYLLLFKKVVLESLNVPHGLEGHFLVGGDDHKHYDFFQGIAEALYTLGKLPSAEVVQLKKEGAVKVFGPFGAILHNMLSYNVRVKSTRAKTLGWEPKMKTADLLGSVREEVEFVAKS</sequence>
<comment type="caution">
    <text evidence="2">The sequence shown here is derived from an EMBL/GenBank/DDBJ whole genome shotgun (WGS) entry which is preliminary data.</text>
</comment>
<gene>
    <name evidence="2" type="ORF">AAF712_011518</name>
</gene>
<protein>
    <recommendedName>
        <fullName evidence="4">NAD(P)-binding domain-containing protein</fullName>
    </recommendedName>
</protein>
<feature type="signal peptide" evidence="1">
    <location>
        <begin position="1"/>
        <end position="21"/>
    </location>
</feature>
<dbReference type="SUPFAM" id="SSF51735">
    <property type="entry name" value="NAD(P)-binding Rossmann-fold domains"/>
    <property type="match status" value="1"/>
</dbReference>
<keyword evidence="1" id="KW-0732">Signal</keyword>
<dbReference type="EMBL" id="JBBXMP010000128">
    <property type="protein sequence ID" value="KAL0061656.1"/>
    <property type="molecule type" value="Genomic_DNA"/>
</dbReference>
<dbReference type="Gene3D" id="3.40.50.720">
    <property type="entry name" value="NAD(P)-binding Rossmann-like Domain"/>
    <property type="match status" value="1"/>
</dbReference>
<proteinExistence type="predicted"/>
<reference evidence="2 3" key="1">
    <citation type="submission" date="2024-05" db="EMBL/GenBank/DDBJ databases">
        <title>A draft genome resource for the thread blight pathogen Marasmius tenuissimus strain MS-2.</title>
        <authorList>
            <person name="Yulfo-Soto G.E."/>
            <person name="Baruah I.K."/>
            <person name="Amoako-Attah I."/>
            <person name="Bukari Y."/>
            <person name="Meinhardt L.W."/>
            <person name="Bailey B.A."/>
            <person name="Cohen S.P."/>
        </authorList>
    </citation>
    <scope>NUCLEOTIDE SEQUENCE [LARGE SCALE GENOMIC DNA]</scope>
    <source>
        <strain evidence="2 3">MS-2</strain>
    </source>
</reference>
<dbReference type="PANTHER" id="PTHR48079:SF6">
    <property type="entry name" value="NAD(P)-BINDING DOMAIN-CONTAINING PROTEIN-RELATED"/>
    <property type="match status" value="1"/>
</dbReference>
<evidence type="ECO:0000313" key="2">
    <source>
        <dbReference type="EMBL" id="KAL0061656.1"/>
    </source>
</evidence>
<evidence type="ECO:0000256" key="1">
    <source>
        <dbReference type="SAM" id="SignalP"/>
    </source>
</evidence>
<name>A0ABR2ZJ36_9AGAR</name>
<dbReference type="Proteomes" id="UP001437256">
    <property type="component" value="Unassembled WGS sequence"/>
</dbReference>
<dbReference type="InterPro" id="IPR036291">
    <property type="entry name" value="NAD(P)-bd_dom_sf"/>
</dbReference>
<evidence type="ECO:0000313" key="3">
    <source>
        <dbReference type="Proteomes" id="UP001437256"/>
    </source>
</evidence>
<organism evidence="2 3">
    <name type="scientific">Marasmius tenuissimus</name>
    <dbReference type="NCBI Taxonomy" id="585030"/>
    <lineage>
        <taxon>Eukaryota</taxon>
        <taxon>Fungi</taxon>
        <taxon>Dikarya</taxon>
        <taxon>Basidiomycota</taxon>
        <taxon>Agaricomycotina</taxon>
        <taxon>Agaricomycetes</taxon>
        <taxon>Agaricomycetidae</taxon>
        <taxon>Agaricales</taxon>
        <taxon>Marasmiineae</taxon>
        <taxon>Marasmiaceae</taxon>
        <taxon>Marasmius</taxon>
    </lineage>
</organism>
<evidence type="ECO:0008006" key="4">
    <source>
        <dbReference type="Google" id="ProtNLM"/>
    </source>
</evidence>
<dbReference type="InterPro" id="IPR051783">
    <property type="entry name" value="NAD(P)-dependent_oxidoreduct"/>
</dbReference>
<feature type="chain" id="PRO_5045516316" description="NAD(P)-binding domain-containing protein" evidence="1">
    <location>
        <begin position="22"/>
        <end position="499"/>
    </location>
</feature>
<dbReference type="PANTHER" id="PTHR48079">
    <property type="entry name" value="PROTEIN YEEZ"/>
    <property type="match status" value="1"/>
</dbReference>